<accession>A0A2A7SFN3</accession>
<dbReference type="RefSeq" id="WP_096750845.1">
    <property type="nucleotide sequence ID" value="NZ_CADEPO010000009.1"/>
</dbReference>
<evidence type="ECO:0000313" key="2">
    <source>
        <dbReference type="Proteomes" id="UP000220629"/>
    </source>
</evidence>
<comment type="caution">
    <text evidence="1">The sequence shown here is derived from an EMBL/GenBank/DDBJ whole genome shotgun (WGS) entry which is preliminary data.</text>
</comment>
<sequence>MNDSLSLGRLLAQANANHQPIEALPAALQPADADAAYAAQHELIAALGGGIGGWKVGAKSPDAPPAAAPLPAHGVMHGDTAVYTADARRPFGLELEIAFRLGRVFEPSETAYGEAEVAAAIASVGATIEVVASRFARFPDVERLAQLADLLNHTALAAGEFVPYREDLPFLAPSLSFTFNGQSLFSGTPGNPAGDPRRLLAWLVNHATVARRVALTPDQVITAGTYVGLVQVAGSGVAVGQIAGLPPVTLTIA</sequence>
<gene>
    <name evidence="1" type="ORF">CRM94_08785</name>
</gene>
<dbReference type="PANTHER" id="PTHR30143">
    <property type="entry name" value="ACID HYDRATASE"/>
    <property type="match status" value="1"/>
</dbReference>
<reference evidence="2" key="1">
    <citation type="submission" date="2017-09" db="EMBL/GenBank/DDBJ databases">
        <title>FDA dAtabase for Regulatory Grade micrObial Sequences (FDA-ARGOS): Supporting development and validation of Infectious Disease Dx tests.</title>
        <authorList>
            <person name="Minogue T."/>
            <person name="Wolcott M."/>
            <person name="Wasieloski L."/>
            <person name="Aguilar W."/>
            <person name="Moore D."/>
            <person name="Tallon L."/>
            <person name="Sadzewicz L."/>
            <person name="Ott S."/>
            <person name="Zhao X."/>
            <person name="Nagaraj S."/>
            <person name="Vavikolanu K."/>
            <person name="Aluvathingal J."/>
            <person name="Nadendla S."/>
            <person name="Sichtig H."/>
        </authorList>
    </citation>
    <scope>NUCLEOTIDE SEQUENCE [LARGE SCALE GENOMIC DNA]</scope>
    <source>
        <strain evidence="2">FDAARGOS_390</strain>
    </source>
</reference>
<dbReference type="Gene3D" id="3.90.850.10">
    <property type="entry name" value="Fumarylacetoacetase-like, C-terminal domain"/>
    <property type="match status" value="1"/>
</dbReference>
<evidence type="ECO:0000313" key="1">
    <source>
        <dbReference type="EMBL" id="PEH42229.1"/>
    </source>
</evidence>
<dbReference type="InterPro" id="IPR036663">
    <property type="entry name" value="Fumarylacetoacetase_C_sf"/>
</dbReference>
<dbReference type="AlphaFoldDB" id="A0A2A7SFN3"/>
<dbReference type="Proteomes" id="UP000220629">
    <property type="component" value="Unassembled WGS sequence"/>
</dbReference>
<dbReference type="PANTHER" id="PTHR30143:SF0">
    <property type="entry name" value="2-KETO-4-PENTENOATE HYDRATASE"/>
    <property type="match status" value="1"/>
</dbReference>
<name>A0A2A7SFN3_BURGA</name>
<dbReference type="EMBL" id="PDDY01000001">
    <property type="protein sequence ID" value="PEH42229.1"/>
    <property type="molecule type" value="Genomic_DNA"/>
</dbReference>
<organism evidence="1 2">
    <name type="scientific">Burkholderia gladioli</name>
    <name type="common">Pseudomonas marginata</name>
    <name type="synonym">Phytomonas marginata</name>
    <dbReference type="NCBI Taxonomy" id="28095"/>
    <lineage>
        <taxon>Bacteria</taxon>
        <taxon>Pseudomonadati</taxon>
        <taxon>Pseudomonadota</taxon>
        <taxon>Betaproteobacteria</taxon>
        <taxon>Burkholderiales</taxon>
        <taxon>Burkholderiaceae</taxon>
        <taxon>Burkholderia</taxon>
    </lineage>
</organism>
<dbReference type="GO" id="GO:0008684">
    <property type="term" value="F:2-oxopent-4-enoate hydratase activity"/>
    <property type="evidence" value="ECO:0007669"/>
    <property type="project" value="TreeGrafter"/>
</dbReference>
<proteinExistence type="predicted"/>
<dbReference type="GO" id="GO:0005737">
    <property type="term" value="C:cytoplasm"/>
    <property type="evidence" value="ECO:0007669"/>
    <property type="project" value="TreeGrafter"/>
</dbReference>
<protein>
    <submittedName>
        <fullName evidence="1">2-keto-4-pentenoate hydratase</fullName>
    </submittedName>
</protein>
<dbReference type="InterPro" id="IPR050772">
    <property type="entry name" value="Hydratase-Decarb/MhpD_sf"/>
</dbReference>
<dbReference type="SUPFAM" id="SSF56529">
    <property type="entry name" value="FAH"/>
    <property type="match status" value="1"/>
</dbReference>